<evidence type="ECO:0000256" key="2">
    <source>
        <dbReference type="ARBA" id="ARBA00001946"/>
    </source>
</evidence>
<comment type="cofactor">
    <cofactor evidence="1">
        <name>Mn(2+)</name>
        <dbReference type="ChEBI" id="CHEBI:29035"/>
    </cofactor>
</comment>
<keyword evidence="5" id="KW-0460">Magnesium</keyword>
<gene>
    <name evidence="10" type="ORF">TCLT_LOCUS6549</name>
</gene>
<sequence length="1254" mass="144458">MGRRMNRQYRVAKSSNKNPEAVSVRSKRHANRKKEGAKRNQRTAPVAGQADLAISNNGPVVNRKSTSVEFNLSPGMCEFLQGSKIKLVVKKRGKNGLINLMLFKFYGSIKRPKYLVRDGRKINTSAVVHENTASEIINEIIIHLVKELEEISFGSLSKGGNFQPLVNKYSLLYLDRQYIYPSLEVNNSSPYKHSVYYCGLCQFHLYSVAEAVSHYLSQKHINNKEVLNSLQNIESLSKPVLEQLFKVDEIIKEIYISNRLTSRQYEAGSEIAVALSQFLQKQLHESYSVVLCGSYLSKLGTLRSNINLLLTIPCEYSRGYGLFRVIKALKNSTLEKSFTVHSVRSDFERSDPSIYCILNSIPTVIEIDCLHKKRATQLLNLYCRVSSQFRILNTVFRSWAEDCTLTDINLGGLPKFAFDIMLIYYLQQKKLLPNILTKDEIYHLDNGSHELEHQIKKINSEFNNGYRTWNFGKLWIDLFRFYSFEHSVHELIQIRRTNRQHSEQFSGQRLSIEDPFRPGHIMQPRSQMYSYFSNCFLCTYLYFALPRTEGHSLIPYSVVLLGNTSSHNIKREPDTTTAKEVETSYEQRKEIKNVIDLYKEVRGLTVNEVPVNAGGIRNVSDCKEHTIDASECKRCLKDAANSSCIWKHNQDIQDVSIQKEDGVKKNILQKEKNQKENLLVFPKYEDLNVPDCYCMLPTCNSTSFCRSFFSKKNSDDVQFDQTSSGTRTSNLQQCNFYSTELFEVLEDIIKIRLANASTFLIMFGDYDKSSVRSSWKALSRNDYYYPWIVHCFTNGLGHLRDTCPKLMIPKAKEFPSLTSSQRAVLNYIILAVFGQMCISPHYESRMISLCSELGIHLKNFYRPDCHITLFGSANNGFGLLSSDVDMCVRFESCIEPENTDKARELKAIAKAIRTMRNVKSVREILHAKVPIVKFNYYDDGHEHLEADLSLYNVLALENTRLLKAYSDMDERIHQLGIMAKMWAKKCRISDASKGNLSSYSLIIMLIHYLQRTDPPVAPFLQQISPQGKQKQSIMIDGCDVYFCKLEELKWQTENRLTVGDLWLGFLDYFATGFDFTLEVIQIRQKLPLIKLDKGWQRKPIAVEDPFDLNHNLTSGVIRTKMAYIQKSFHRSREIFHTIRARPELQGPTEFIPFIYRLVQSCHVDDEGSCYRYGRFRHFFKDRCQNLKHQLSTYETNTSSVSFNGINDVTVNYEPSMEPNRGRHSKCGGTHVKCDSSHSFHAIGYKRNVSVARFC</sequence>
<dbReference type="STRING" id="103827.A0A0N5D150"/>
<dbReference type="InterPro" id="IPR043519">
    <property type="entry name" value="NT_sf"/>
</dbReference>
<dbReference type="EMBL" id="UYYF01004425">
    <property type="protein sequence ID" value="VDN03910.1"/>
    <property type="molecule type" value="Genomic_DNA"/>
</dbReference>
<dbReference type="Pfam" id="PF19088">
    <property type="entry name" value="TUTase"/>
    <property type="match status" value="1"/>
</dbReference>
<evidence type="ECO:0000259" key="8">
    <source>
        <dbReference type="Pfam" id="PF19088"/>
    </source>
</evidence>
<evidence type="ECO:0000259" key="9">
    <source>
        <dbReference type="Pfam" id="PF22600"/>
    </source>
</evidence>
<keyword evidence="3" id="KW-0808">Transferase</keyword>
<dbReference type="Proteomes" id="UP000276776">
    <property type="component" value="Unassembled WGS sequence"/>
</dbReference>
<accession>A0A0N5D150</accession>
<evidence type="ECO:0000313" key="10">
    <source>
        <dbReference type="EMBL" id="VDN03910.1"/>
    </source>
</evidence>
<dbReference type="AlphaFoldDB" id="A0A0N5D150"/>
<dbReference type="Gene3D" id="3.30.460.10">
    <property type="entry name" value="Beta Polymerase, domain 2"/>
    <property type="match status" value="2"/>
</dbReference>
<dbReference type="GO" id="GO:1990817">
    <property type="term" value="F:poly(A) RNA polymerase activity"/>
    <property type="evidence" value="ECO:0007669"/>
    <property type="project" value="UniProtKB-ARBA"/>
</dbReference>
<reference evidence="12" key="1">
    <citation type="submission" date="2017-02" db="UniProtKB">
        <authorList>
            <consortium name="WormBaseParasite"/>
        </authorList>
    </citation>
    <scope>IDENTIFICATION</scope>
</reference>
<dbReference type="PANTHER" id="PTHR12271:SF66">
    <property type="entry name" value="TERMINAL URIDYLYLTRANSFERASE TAILOR"/>
    <property type="match status" value="1"/>
</dbReference>
<organism evidence="12">
    <name type="scientific">Thelazia callipaeda</name>
    <name type="common">Oriental eyeworm</name>
    <name type="synonym">Parasitic nematode</name>
    <dbReference type="NCBI Taxonomy" id="103827"/>
    <lineage>
        <taxon>Eukaryota</taxon>
        <taxon>Metazoa</taxon>
        <taxon>Ecdysozoa</taxon>
        <taxon>Nematoda</taxon>
        <taxon>Chromadorea</taxon>
        <taxon>Rhabditida</taxon>
        <taxon>Spirurina</taxon>
        <taxon>Spiruromorpha</taxon>
        <taxon>Thelazioidea</taxon>
        <taxon>Thelaziidae</taxon>
        <taxon>Thelazia</taxon>
    </lineage>
</organism>
<dbReference type="PANTHER" id="PTHR12271">
    <property type="entry name" value="POLY A POLYMERASE CID PAP -RELATED"/>
    <property type="match status" value="1"/>
</dbReference>
<dbReference type="GO" id="GO:0050265">
    <property type="term" value="F:RNA uridylyltransferase activity"/>
    <property type="evidence" value="ECO:0007669"/>
    <property type="project" value="TreeGrafter"/>
</dbReference>
<comment type="cofactor">
    <cofactor evidence="2">
        <name>Mg(2+)</name>
        <dbReference type="ChEBI" id="CHEBI:18420"/>
    </cofactor>
</comment>
<feature type="domain" description="Terminal uridylyltransferase 4/7 nucleotidyltransferase" evidence="8">
    <location>
        <begin position="232"/>
        <end position="356"/>
    </location>
</feature>
<feature type="domain" description="Poly(A) RNA polymerase mitochondrial-like central palm" evidence="9">
    <location>
        <begin position="835"/>
        <end position="966"/>
    </location>
</feature>
<dbReference type="Pfam" id="PF03828">
    <property type="entry name" value="PAP_assoc"/>
    <property type="match status" value="1"/>
</dbReference>
<dbReference type="Gene3D" id="1.10.1410.10">
    <property type="match status" value="2"/>
</dbReference>
<feature type="domain" description="PAP-associated" evidence="7">
    <location>
        <begin position="1058"/>
        <end position="1110"/>
    </location>
</feature>
<evidence type="ECO:0000256" key="6">
    <source>
        <dbReference type="SAM" id="MobiDB-lite"/>
    </source>
</evidence>
<dbReference type="InterPro" id="IPR002058">
    <property type="entry name" value="PAP_assoc"/>
</dbReference>
<evidence type="ECO:0000259" key="7">
    <source>
        <dbReference type="Pfam" id="PF03828"/>
    </source>
</evidence>
<protein>
    <submittedName>
        <fullName evidence="12">RNA uridylyltransferase</fullName>
    </submittedName>
</protein>
<evidence type="ECO:0000256" key="3">
    <source>
        <dbReference type="ARBA" id="ARBA00022679"/>
    </source>
</evidence>
<dbReference type="GO" id="GO:0031123">
    <property type="term" value="P:RNA 3'-end processing"/>
    <property type="evidence" value="ECO:0007669"/>
    <property type="project" value="TreeGrafter"/>
</dbReference>
<dbReference type="SUPFAM" id="SSF81631">
    <property type="entry name" value="PAP/OAS1 substrate-binding domain"/>
    <property type="match status" value="2"/>
</dbReference>
<proteinExistence type="predicted"/>
<dbReference type="OrthoDB" id="407432at2759"/>
<evidence type="ECO:0000313" key="11">
    <source>
        <dbReference type="Proteomes" id="UP000276776"/>
    </source>
</evidence>
<dbReference type="GO" id="GO:0046872">
    <property type="term" value="F:metal ion binding"/>
    <property type="evidence" value="ECO:0007669"/>
    <property type="project" value="UniProtKB-KW"/>
</dbReference>
<dbReference type="CDD" id="cd05402">
    <property type="entry name" value="NT_PAP_TUTase"/>
    <property type="match status" value="1"/>
</dbReference>
<evidence type="ECO:0000256" key="4">
    <source>
        <dbReference type="ARBA" id="ARBA00022723"/>
    </source>
</evidence>
<dbReference type="WBParaSite" id="TCLT_0000656001-mRNA-1">
    <property type="protein sequence ID" value="TCLT_0000656001-mRNA-1"/>
    <property type="gene ID" value="TCLT_0000656001"/>
</dbReference>
<reference evidence="10 11" key="2">
    <citation type="submission" date="2018-11" db="EMBL/GenBank/DDBJ databases">
        <authorList>
            <consortium name="Pathogen Informatics"/>
        </authorList>
    </citation>
    <scope>NUCLEOTIDE SEQUENCE [LARGE SCALE GENOMIC DNA]</scope>
</reference>
<keyword evidence="4" id="KW-0479">Metal-binding</keyword>
<name>A0A0N5D150_THECL</name>
<dbReference type="InterPro" id="IPR036236">
    <property type="entry name" value="Znf_C2H2_sf"/>
</dbReference>
<evidence type="ECO:0000313" key="12">
    <source>
        <dbReference type="WBParaSite" id="TCLT_0000656001-mRNA-1"/>
    </source>
</evidence>
<feature type="region of interest" description="Disordered" evidence="6">
    <location>
        <begin position="1"/>
        <end position="49"/>
    </location>
</feature>
<evidence type="ECO:0000256" key="1">
    <source>
        <dbReference type="ARBA" id="ARBA00001936"/>
    </source>
</evidence>
<evidence type="ECO:0000256" key="5">
    <source>
        <dbReference type="ARBA" id="ARBA00022842"/>
    </source>
</evidence>
<keyword evidence="11" id="KW-1185">Reference proteome</keyword>
<dbReference type="InterPro" id="IPR045100">
    <property type="entry name" value="TUT4/7_NTP_transf"/>
</dbReference>
<dbReference type="SUPFAM" id="SSF57667">
    <property type="entry name" value="beta-beta-alpha zinc fingers"/>
    <property type="match status" value="1"/>
</dbReference>
<dbReference type="OMA" id="CCGPLED"/>
<dbReference type="InterPro" id="IPR054708">
    <property type="entry name" value="MTPAP-like_central"/>
</dbReference>
<dbReference type="Pfam" id="PF22600">
    <property type="entry name" value="MTPAP-like_central"/>
    <property type="match status" value="1"/>
</dbReference>
<dbReference type="SUPFAM" id="SSF81301">
    <property type="entry name" value="Nucleotidyltransferase"/>
    <property type="match status" value="1"/>
</dbReference>